<dbReference type="InterPro" id="IPR021215">
    <property type="entry name" value="DUF2752"/>
</dbReference>
<evidence type="ECO:0000256" key="1">
    <source>
        <dbReference type="SAM" id="Phobius"/>
    </source>
</evidence>
<dbReference type="EMBL" id="CP077062">
    <property type="protein sequence ID" value="QWZ10279.1"/>
    <property type="molecule type" value="Genomic_DNA"/>
</dbReference>
<dbReference type="Pfam" id="PF10825">
    <property type="entry name" value="DUF2752"/>
    <property type="match status" value="1"/>
</dbReference>
<organism evidence="2 3">
    <name type="scientific">Nocardioides panacis</name>
    <dbReference type="NCBI Taxonomy" id="2849501"/>
    <lineage>
        <taxon>Bacteria</taxon>
        <taxon>Bacillati</taxon>
        <taxon>Actinomycetota</taxon>
        <taxon>Actinomycetes</taxon>
        <taxon>Propionibacteriales</taxon>
        <taxon>Nocardioidaceae</taxon>
        <taxon>Nocardioides</taxon>
    </lineage>
</organism>
<dbReference type="RefSeq" id="WP_216942125.1">
    <property type="nucleotide sequence ID" value="NZ_CP077062.1"/>
</dbReference>
<evidence type="ECO:0000313" key="3">
    <source>
        <dbReference type="Proteomes" id="UP000683575"/>
    </source>
</evidence>
<proteinExistence type="predicted"/>
<gene>
    <name evidence="2" type="ORF">KRR39_11460</name>
</gene>
<feature type="transmembrane region" description="Helical" evidence="1">
    <location>
        <begin position="21"/>
        <end position="37"/>
    </location>
</feature>
<dbReference type="AlphaFoldDB" id="A0A975Y2A8"/>
<keyword evidence="1" id="KW-0472">Membrane</keyword>
<keyword evidence="1" id="KW-0812">Transmembrane</keyword>
<protein>
    <submittedName>
        <fullName evidence="2">DUF2752 domain-containing protein</fullName>
    </submittedName>
</protein>
<feature type="transmembrane region" description="Helical" evidence="1">
    <location>
        <begin position="117"/>
        <end position="134"/>
    </location>
</feature>
<feature type="transmembrane region" description="Helical" evidence="1">
    <location>
        <begin position="75"/>
        <end position="97"/>
    </location>
</feature>
<accession>A0A975Y2A8</accession>
<dbReference type="Proteomes" id="UP000683575">
    <property type="component" value="Chromosome"/>
</dbReference>
<reference evidence="2" key="1">
    <citation type="submission" date="2021-06" db="EMBL/GenBank/DDBJ databases">
        <title>Complete genome sequence of Nocardioides sp. G188.</title>
        <authorList>
            <person name="Im W.-T."/>
        </authorList>
    </citation>
    <scope>NUCLEOTIDE SEQUENCE</scope>
    <source>
        <strain evidence="2">G188</strain>
    </source>
</reference>
<keyword evidence="3" id="KW-1185">Reference proteome</keyword>
<sequence>MTTTLPPQVPRSRRQRVSGPLLLAGGVLGASVLLHLRDPHRSGAWGYCPWLLLTGTYCPGCGGLRAVNDLTRGDVAAAASSNLLLVAAIPFLVLAWARTTLDRWHGRVRQGAARRHVVLAVSLLVVALAFAVVRNTPAGAWLAP</sequence>
<name>A0A975Y2A8_9ACTN</name>
<dbReference type="KEGG" id="nps:KRR39_11460"/>
<keyword evidence="1" id="KW-1133">Transmembrane helix</keyword>
<evidence type="ECO:0000313" key="2">
    <source>
        <dbReference type="EMBL" id="QWZ10279.1"/>
    </source>
</evidence>